<evidence type="ECO:0000256" key="1">
    <source>
        <dbReference type="ARBA" id="ARBA00004651"/>
    </source>
</evidence>
<dbReference type="PANTHER" id="PTHR30622:SF2">
    <property type="entry name" value="UNDECAPRENYL-DIPHOSPHATASE"/>
    <property type="match status" value="1"/>
</dbReference>
<dbReference type="GO" id="GO:0008360">
    <property type="term" value="P:regulation of cell shape"/>
    <property type="evidence" value="ECO:0007669"/>
    <property type="project" value="UniProtKB-KW"/>
</dbReference>
<comment type="caution">
    <text evidence="15">The sequence shown here is derived from an EMBL/GenBank/DDBJ whole genome shotgun (WGS) entry which is preliminary data.</text>
</comment>
<dbReference type="EC" id="3.6.1.27" evidence="3 14"/>
<keyword evidence="10 14" id="KW-0046">Antibiotic resistance</keyword>
<feature type="transmembrane region" description="Helical" evidence="14">
    <location>
        <begin position="140"/>
        <end position="160"/>
    </location>
</feature>
<dbReference type="HAMAP" id="MF_01006">
    <property type="entry name" value="Undec_diphosphatase"/>
    <property type="match status" value="1"/>
</dbReference>
<organism evidence="15 16">
    <name type="scientific">candidate division WOR-3 bacterium</name>
    <dbReference type="NCBI Taxonomy" id="2052148"/>
    <lineage>
        <taxon>Bacteria</taxon>
        <taxon>Bacteria division WOR-3</taxon>
    </lineage>
</organism>
<evidence type="ECO:0000256" key="3">
    <source>
        <dbReference type="ARBA" id="ARBA00012374"/>
    </source>
</evidence>
<evidence type="ECO:0000256" key="12">
    <source>
        <dbReference type="ARBA" id="ARBA00032932"/>
    </source>
</evidence>
<keyword evidence="5 14" id="KW-1003">Cell membrane</keyword>
<dbReference type="GO" id="GO:0009252">
    <property type="term" value="P:peptidoglycan biosynthetic process"/>
    <property type="evidence" value="ECO:0007669"/>
    <property type="project" value="UniProtKB-KW"/>
</dbReference>
<feature type="transmembrane region" description="Helical" evidence="14">
    <location>
        <begin position="222"/>
        <end position="242"/>
    </location>
</feature>
<keyword evidence="6 14" id="KW-0812">Transmembrane</keyword>
<name>A0A9D5KBP2_UNCW3</name>
<comment type="miscellaneous">
    <text evidence="14">Bacitracin is thought to be involved in the inhibition of peptidoglycan synthesis by sequestering undecaprenyl diphosphate, thereby reducing the pool of lipid carrier available.</text>
</comment>
<evidence type="ECO:0000256" key="7">
    <source>
        <dbReference type="ARBA" id="ARBA00022801"/>
    </source>
</evidence>
<evidence type="ECO:0000256" key="2">
    <source>
        <dbReference type="ARBA" id="ARBA00010621"/>
    </source>
</evidence>
<dbReference type="AlphaFoldDB" id="A0A9D5KBP2"/>
<feature type="transmembrane region" description="Helical" evidence="14">
    <location>
        <begin position="254"/>
        <end position="272"/>
    </location>
</feature>
<evidence type="ECO:0000256" key="8">
    <source>
        <dbReference type="ARBA" id="ARBA00022989"/>
    </source>
</evidence>
<evidence type="ECO:0000256" key="11">
    <source>
        <dbReference type="ARBA" id="ARBA00032707"/>
    </source>
</evidence>
<dbReference type="GO" id="GO:0046677">
    <property type="term" value="P:response to antibiotic"/>
    <property type="evidence" value="ECO:0007669"/>
    <property type="project" value="UniProtKB-UniRule"/>
</dbReference>
<dbReference type="EMBL" id="WJKJ01000283">
    <property type="protein sequence ID" value="MBD3365239.1"/>
    <property type="molecule type" value="Genomic_DNA"/>
</dbReference>
<gene>
    <name evidence="14" type="primary">uppP</name>
    <name evidence="15" type="ORF">GF359_08500</name>
</gene>
<feature type="transmembrane region" description="Helical" evidence="14">
    <location>
        <begin position="39"/>
        <end position="59"/>
    </location>
</feature>
<accession>A0A9D5KBP2</accession>
<evidence type="ECO:0000256" key="5">
    <source>
        <dbReference type="ARBA" id="ARBA00022475"/>
    </source>
</evidence>
<keyword evidence="7 14" id="KW-0378">Hydrolase</keyword>
<feature type="transmembrane region" description="Helical" evidence="14">
    <location>
        <begin position="180"/>
        <end position="201"/>
    </location>
</feature>
<reference evidence="15" key="1">
    <citation type="submission" date="2019-11" db="EMBL/GenBank/DDBJ databases">
        <title>Microbial mats filling the niche in hypersaline microbial mats.</title>
        <authorList>
            <person name="Wong H.L."/>
            <person name="Macleod F.I."/>
            <person name="White R.A. III"/>
            <person name="Burns B.P."/>
        </authorList>
    </citation>
    <scope>NUCLEOTIDE SEQUENCE</scope>
    <source>
        <strain evidence="15">Bin_327</strain>
    </source>
</reference>
<evidence type="ECO:0000256" key="4">
    <source>
        <dbReference type="ARBA" id="ARBA00021581"/>
    </source>
</evidence>
<evidence type="ECO:0000256" key="10">
    <source>
        <dbReference type="ARBA" id="ARBA00023251"/>
    </source>
</evidence>
<keyword evidence="14" id="KW-0133">Cell shape</keyword>
<comment type="function">
    <text evidence="14">Catalyzes the dephosphorylation of undecaprenyl diphosphate (UPP). Confers resistance to bacitracin.</text>
</comment>
<evidence type="ECO:0000313" key="15">
    <source>
        <dbReference type="EMBL" id="MBD3365239.1"/>
    </source>
</evidence>
<proteinExistence type="inferred from homology"/>
<feature type="transmembrane region" description="Helical" evidence="14">
    <location>
        <begin position="80"/>
        <end position="102"/>
    </location>
</feature>
<evidence type="ECO:0000256" key="6">
    <source>
        <dbReference type="ARBA" id="ARBA00022692"/>
    </source>
</evidence>
<dbReference type="GO" id="GO:0050380">
    <property type="term" value="F:undecaprenyl-diphosphatase activity"/>
    <property type="evidence" value="ECO:0007669"/>
    <property type="project" value="UniProtKB-UniRule"/>
</dbReference>
<keyword evidence="9 14" id="KW-0472">Membrane</keyword>
<dbReference type="InterPro" id="IPR003824">
    <property type="entry name" value="UppP"/>
</dbReference>
<evidence type="ECO:0000256" key="13">
    <source>
        <dbReference type="ARBA" id="ARBA00047594"/>
    </source>
</evidence>
<dbReference type="GO" id="GO:0071555">
    <property type="term" value="P:cell wall organization"/>
    <property type="evidence" value="ECO:0007669"/>
    <property type="project" value="UniProtKB-KW"/>
</dbReference>
<dbReference type="PANTHER" id="PTHR30622">
    <property type="entry name" value="UNDECAPRENYL-DIPHOSPHATASE"/>
    <property type="match status" value="1"/>
</dbReference>
<comment type="catalytic activity">
    <reaction evidence="13 14">
        <text>di-trans,octa-cis-undecaprenyl diphosphate + H2O = di-trans,octa-cis-undecaprenyl phosphate + phosphate + H(+)</text>
        <dbReference type="Rhea" id="RHEA:28094"/>
        <dbReference type="ChEBI" id="CHEBI:15377"/>
        <dbReference type="ChEBI" id="CHEBI:15378"/>
        <dbReference type="ChEBI" id="CHEBI:43474"/>
        <dbReference type="ChEBI" id="CHEBI:58405"/>
        <dbReference type="ChEBI" id="CHEBI:60392"/>
        <dbReference type="EC" id="3.6.1.27"/>
    </reaction>
</comment>
<keyword evidence="14" id="KW-0961">Cell wall biogenesis/degradation</keyword>
<evidence type="ECO:0000313" key="16">
    <source>
        <dbReference type="Proteomes" id="UP000630660"/>
    </source>
</evidence>
<protein>
    <recommendedName>
        <fullName evidence="4 14">Undecaprenyl-diphosphatase</fullName>
        <ecNumber evidence="3 14">3.6.1.27</ecNumber>
    </recommendedName>
    <alternativeName>
        <fullName evidence="12 14">Bacitracin resistance protein</fullName>
    </alternativeName>
    <alternativeName>
        <fullName evidence="11 14">Undecaprenyl pyrophosphate phosphatase</fullName>
    </alternativeName>
</protein>
<dbReference type="Proteomes" id="UP000630660">
    <property type="component" value="Unassembled WGS sequence"/>
</dbReference>
<keyword evidence="8 14" id="KW-1133">Transmembrane helix</keyword>
<dbReference type="Pfam" id="PF02673">
    <property type="entry name" value="BacA"/>
    <property type="match status" value="1"/>
</dbReference>
<evidence type="ECO:0000256" key="14">
    <source>
        <dbReference type="HAMAP-Rule" id="MF_01006"/>
    </source>
</evidence>
<evidence type="ECO:0000256" key="9">
    <source>
        <dbReference type="ARBA" id="ARBA00023136"/>
    </source>
</evidence>
<comment type="subcellular location">
    <subcellularLocation>
        <location evidence="1 14">Cell membrane</location>
        <topology evidence="1 14">Multi-pass membrane protein</topology>
    </subcellularLocation>
</comment>
<comment type="similarity">
    <text evidence="2 14">Belongs to the UppP family.</text>
</comment>
<sequence length="273" mass="29401">MTWKMLVLGIVQGLTEFLPISSSGHLLLGEKLFGIEHEALAVTVSLHVGTLIASVVFMARRIGRLFADMFASEKERRKDGWRLVLYLVIASIPAALVGLIAADYVESVFTDKPIYVAFFFVGTGALLLATRWGRDSERGFGLSDAILVGIAQAVAIMPGFSRSGLTIATALLLGIASLKAFNFSFLLSIPAIAGAALIQLLDLIKISDETGIGVDSVFASPLPGIMGFVSSAAVGFFALWALKRVVISRRFWMFSFYCFGIGLVSLVLLLVFK</sequence>
<keyword evidence="14" id="KW-0573">Peptidoglycan synthesis</keyword>
<dbReference type="GO" id="GO:0005886">
    <property type="term" value="C:plasma membrane"/>
    <property type="evidence" value="ECO:0007669"/>
    <property type="project" value="UniProtKB-SubCell"/>
</dbReference>
<feature type="transmembrane region" description="Helical" evidence="14">
    <location>
        <begin position="114"/>
        <end position="133"/>
    </location>
</feature>